<feature type="non-terminal residue" evidence="1">
    <location>
        <position position="394"/>
    </location>
</feature>
<dbReference type="OMA" id="YEMFPQA"/>
<evidence type="ECO:0000313" key="1">
    <source>
        <dbReference type="EMBL" id="KAH9290398.1"/>
    </source>
</evidence>
<evidence type="ECO:0000313" key="2">
    <source>
        <dbReference type="Proteomes" id="UP000824469"/>
    </source>
</evidence>
<dbReference type="PANTHER" id="PTHR37181:SF1">
    <property type="entry name" value="F6A14.6 PROTEIN"/>
    <property type="match status" value="1"/>
</dbReference>
<accession>A0AA38C0S9</accession>
<gene>
    <name evidence="1" type="ORF">KI387_034515</name>
</gene>
<organism evidence="1 2">
    <name type="scientific">Taxus chinensis</name>
    <name type="common">Chinese yew</name>
    <name type="synonym">Taxus wallichiana var. chinensis</name>
    <dbReference type="NCBI Taxonomy" id="29808"/>
    <lineage>
        <taxon>Eukaryota</taxon>
        <taxon>Viridiplantae</taxon>
        <taxon>Streptophyta</taxon>
        <taxon>Embryophyta</taxon>
        <taxon>Tracheophyta</taxon>
        <taxon>Spermatophyta</taxon>
        <taxon>Pinopsida</taxon>
        <taxon>Pinidae</taxon>
        <taxon>Conifers II</taxon>
        <taxon>Cupressales</taxon>
        <taxon>Taxaceae</taxon>
        <taxon>Taxus</taxon>
    </lineage>
</organism>
<dbReference type="AlphaFoldDB" id="A0AA38C0S9"/>
<name>A0AA38C0S9_TAXCH</name>
<dbReference type="PANTHER" id="PTHR37181">
    <property type="entry name" value="F6A14.6 PROTEIN"/>
    <property type="match status" value="1"/>
</dbReference>
<dbReference type="Proteomes" id="UP000824469">
    <property type="component" value="Unassembled WGS sequence"/>
</dbReference>
<proteinExistence type="predicted"/>
<keyword evidence="2" id="KW-1185">Reference proteome</keyword>
<comment type="caution">
    <text evidence="1">The sequence shown here is derived from an EMBL/GenBank/DDBJ whole genome shotgun (WGS) entry which is preliminary data.</text>
</comment>
<reference evidence="1 2" key="1">
    <citation type="journal article" date="2021" name="Nat. Plants">
        <title>The Taxus genome provides insights into paclitaxel biosynthesis.</title>
        <authorList>
            <person name="Xiong X."/>
            <person name="Gou J."/>
            <person name="Liao Q."/>
            <person name="Li Y."/>
            <person name="Zhou Q."/>
            <person name="Bi G."/>
            <person name="Li C."/>
            <person name="Du R."/>
            <person name="Wang X."/>
            <person name="Sun T."/>
            <person name="Guo L."/>
            <person name="Liang H."/>
            <person name="Lu P."/>
            <person name="Wu Y."/>
            <person name="Zhang Z."/>
            <person name="Ro D.K."/>
            <person name="Shang Y."/>
            <person name="Huang S."/>
            <person name="Yan J."/>
        </authorList>
    </citation>
    <scope>NUCLEOTIDE SEQUENCE [LARGE SCALE GENOMIC DNA]</scope>
    <source>
        <strain evidence="1">Ta-2019</strain>
    </source>
</reference>
<dbReference type="EMBL" id="JAHRHJ020003813">
    <property type="protein sequence ID" value="KAH9290398.1"/>
    <property type="molecule type" value="Genomic_DNA"/>
</dbReference>
<sequence length="394" mass="43460">LEQGVAAVMASMLDVVRMAAARETGAEADAEAESAAWAHSSLTLNAEAVIRTLLLSAPEEKPSDTDAHLRRLPAWKIHEKDNQMILAEADILSHLKSTSPADLTRKAFLSLLNPFLLKVQALAQVQVHVGAKNKDSATINLLENLGPYLGRHIVSEIVRFSVELRLWEPFKILLSCAKGLSPKLKLAEKLTEAKRGDMLCLLLEHTPDIRPSDLVLILTYFLSPPKDDNSMALFRRERKQQVLKAIEKLENRNFAIQQNVMLIAAAVDRFSPSEFCLHCVVSASIDENVLGWVVGRLDGSEVLKLVKYLSEWVRVYSACHLTGLFDFPAVGVSKCVPSLASVMQWVSVILDEGYSTIVLRTEFHDELKSLEVAVKDMVETASGACALASIVELL</sequence>
<protein>
    <submittedName>
        <fullName evidence="1">Uncharacterized protein</fullName>
    </submittedName>
</protein>
<feature type="non-terminal residue" evidence="1">
    <location>
        <position position="1"/>
    </location>
</feature>